<comment type="caution">
    <text evidence="2">The sequence shown here is derived from an EMBL/GenBank/DDBJ whole genome shotgun (WGS) entry which is preliminary data.</text>
</comment>
<dbReference type="RefSeq" id="WP_058526744.1">
    <property type="nucleotide sequence ID" value="NZ_CAAAHY010000046.1"/>
</dbReference>
<dbReference type="GO" id="GO:0016740">
    <property type="term" value="F:transferase activity"/>
    <property type="evidence" value="ECO:0007669"/>
    <property type="project" value="UniProtKB-KW"/>
</dbReference>
<dbReference type="Pfam" id="PF16849">
    <property type="entry name" value="Glyco_transf_88"/>
    <property type="match status" value="1"/>
</dbReference>
<dbReference type="PATRIC" id="fig|448.7.peg.1685"/>
<dbReference type="InterPro" id="IPR029044">
    <property type="entry name" value="Nucleotide-diphossugar_trans"/>
</dbReference>
<dbReference type="Gene3D" id="3.90.550.20">
    <property type="match status" value="1"/>
</dbReference>
<organism evidence="2 3">
    <name type="scientific">Legionella erythra</name>
    <dbReference type="NCBI Taxonomy" id="448"/>
    <lineage>
        <taxon>Bacteria</taxon>
        <taxon>Pseudomonadati</taxon>
        <taxon>Pseudomonadota</taxon>
        <taxon>Gammaproteobacteria</taxon>
        <taxon>Legionellales</taxon>
        <taxon>Legionellaceae</taxon>
        <taxon>Legionella</taxon>
    </lineage>
</organism>
<dbReference type="Proteomes" id="UP000054773">
    <property type="component" value="Unassembled WGS sequence"/>
</dbReference>
<name>A0A0W0TQA9_LEGER</name>
<dbReference type="AlphaFoldDB" id="A0A0W0TQA9"/>
<dbReference type="STRING" id="448.Lery_1616"/>
<dbReference type="InterPro" id="IPR031757">
    <property type="entry name" value="Lgt1_Glycosyltransf"/>
</dbReference>
<sequence length="299" mass="33888">MTYQFNPHAHVKIWLSKDKDSFLNLENILRLLTVRDNNPNDTIHFVYDSLLLSEQAQRELAYFCKKCNLHPVDVRSDVFPVCKTENEKKLIELYENEILHIHEGGNLAAASDILRWLSPVYERGTYTDFDTYLNTSSLPQFIPVEKPLLFHIGSIIHPDGLECIALNTDTIAVIDSQAASEQINTIQEDLIKACKRQPQTPADTTISQRLAEIAAQYKQYKLNPEALTVANYNLVRKLAELSAGKTIVETRQAILSLTLQQLSVYMTSDDDMPDEIRSQLLKESVIYTTGPGVIPPKNN</sequence>
<dbReference type="OrthoDB" id="5649302at2"/>
<accession>A0A0W0TQA9</accession>
<protein>
    <submittedName>
        <fullName evidence="2">Putative glucosyltransferase Lgt1</fullName>
    </submittedName>
</protein>
<dbReference type="EMBL" id="LNYA01000024">
    <property type="protein sequence ID" value="KTC97777.1"/>
    <property type="molecule type" value="Genomic_DNA"/>
</dbReference>
<keyword evidence="2" id="KW-0808">Transferase</keyword>
<evidence type="ECO:0000259" key="1">
    <source>
        <dbReference type="Pfam" id="PF16849"/>
    </source>
</evidence>
<gene>
    <name evidence="2" type="ORF">Lery_1616</name>
</gene>
<evidence type="ECO:0000313" key="3">
    <source>
        <dbReference type="Proteomes" id="UP000054773"/>
    </source>
</evidence>
<feature type="domain" description="Lgt1 glycosyltransferase" evidence="1">
    <location>
        <begin position="2"/>
        <end position="194"/>
    </location>
</feature>
<dbReference type="SUPFAM" id="SSF53448">
    <property type="entry name" value="Nucleotide-diphospho-sugar transferases"/>
    <property type="match status" value="1"/>
</dbReference>
<evidence type="ECO:0000313" key="2">
    <source>
        <dbReference type="EMBL" id="KTC97777.1"/>
    </source>
</evidence>
<proteinExistence type="predicted"/>
<keyword evidence="3" id="KW-1185">Reference proteome</keyword>
<reference evidence="2 3" key="1">
    <citation type="submission" date="2015-11" db="EMBL/GenBank/DDBJ databases">
        <title>Genomic analysis of 38 Legionella species identifies large and diverse effector repertoires.</title>
        <authorList>
            <person name="Burstein D."/>
            <person name="Amaro F."/>
            <person name="Zusman T."/>
            <person name="Lifshitz Z."/>
            <person name="Cohen O."/>
            <person name="Gilbert J.A."/>
            <person name="Pupko T."/>
            <person name="Shuman H.A."/>
            <person name="Segal G."/>
        </authorList>
    </citation>
    <scope>NUCLEOTIDE SEQUENCE [LARGE SCALE GENOMIC DNA]</scope>
    <source>
        <strain evidence="2 3">SE-32A-C8</strain>
    </source>
</reference>